<dbReference type="Proteomes" id="UP001246858">
    <property type="component" value="Unassembled WGS sequence"/>
</dbReference>
<proteinExistence type="predicted"/>
<name>A0ACC6KVK5_9SPHI</name>
<keyword evidence="2" id="KW-1185">Reference proteome</keyword>
<gene>
    <name evidence="1" type="ORF">J2X78_001731</name>
</gene>
<evidence type="ECO:0000313" key="2">
    <source>
        <dbReference type="Proteomes" id="UP001246858"/>
    </source>
</evidence>
<protein>
    <submittedName>
        <fullName evidence="1">Peroxiredoxin</fullName>
    </submittedName>
</protein>
<evidence type="ECO:0000313" key="1">
    <source>
        <dbReference type="EMBL" id="MDR6783179.1"/>
    </source>
</evidence>
<sequence>MKTIFYVLLLLGGSCYAQTGKTELKDDLLKNKDVLLAKHIPRAGGRYLYSLYVMPSNEFLEKVNAYKADLSSQYASEKDAGLKALMIKDADFSARNVISWYLEFYGLDSMGVKRFHDLLETKKYTDAQIDSAQKNAYVKQLNEKDKKYLSNMANVGASVNEEALFKRSAAYRQWLDNYLMYLEETKYKAAINSKPGANGVMKVKIIDREISNSFIRSHLSSKATIAIIKAVKDNAVIEAAYKNFKALPGNAAYLEEVEQIYANYKKMNSKGPAPDFTYADADGKMVSLKSLRGKYVYIDVWATWCSPCKAEIPFLRKLEQELHHKNIYFVSLSVDKMTDHSKWVDYVKKHQLGGIQLISDKDFKADFVKQFNISGIPRFILIDPEGKIISGDAKRPSDPELRKQLDKLLK</sequence>
<reference evidence="1" key="1">
    <citation type="submission" date="2023-07" db="EMBL/GenBank/DDBJ databases">
        <title>Sorghum-associated microbial communities from plants grown in Nebraska, USA.</title>
        <authorList>
            <person name="Schachtman D."/>
        </authorList>
    </citation>
    <scope>NUCLEOTIDE SEQUENCE</scope>
    <source>
        <strain evidence="1">2697</strain>
    </source>
</reference>
<dbReference type="EMBL" id="JAVDTF010000001">
    <property type="protein sequence ID" value="MDR6783179.1"/>
    <property type="molecule type" value="Genomic_DNA"/>
</dbReference>
<comment type="caution">
    <text evidence="1">The sequence shown here is derived from an EMBL/GenBank/DDBJ whole genome shotgun (WGS) entry which is preliminary data.</text>
</comment>
<accession>A0ACC6KVK5</accession>
<organism evidence="1 2">
    <name type="scientific">Pedobacter africanus</name>
    <dbReference type="NCBI Taxonomy" id="151894"/>
    <lineage>
        <taxon>Bacteria</taxon>
        <taxon>Pseudomonadati</taxon>
        <taxon>Bacteroidota</taxon>
        <taxon>Sphingobacteriia</taxon>
        <taxon>Sphingobacteriales</taxon>
        <taxon>Sphingobacteriaceae</taxon>
        <taxon>Pedobacter</taxon>
    </lineage>
</organism>